<name>A0A2I2FCL9_ASPCN</name>
<dbReference type="GeneID" id="36523558"/>
<evidence type="ECO:0000256" key="1">
    <source>
        <dbReference type="SAM" id="MobiDB-lite"/>
    </source>
</evidence>
<evidence type="ECO:0000313" key="3">
    <source>
        <dbReference type="Proteomes" id="UP000234585"/>
    </source>
</evidence>
<sequence>MTTAMVGSGDNARIAIIPLEKDHKAAYAASEMGKWPASPSLVQRPTKTTSHQALPSMDGDTARGL</sequence>
<keyword evidence="3" id="KW-1185">Reference proteome</keyword>
<feature type="region of interest" description="Disordered" evidence="1">
    <location>
        <begin position="34"/>
        <end position="65"/>
    </location>
</feature>
<organism evidence="2 3">
    <name type="scientific">Aspergillus candidus</name>
    <dbReference type="NCBI Taxonomy" id="41067"/>
    <lineage>
        <taxon>Eukaryota</taxon>
        <taxon>Fungi</taxon>
        <taxon>Dikarya</taxon>
        <taxon>Ascomycota</taxon>
        <taxon>Pezizomycotina</taxon>
        <taxon>Eurotiomycetes</taxon>
        <taxon>Eurotiomycetidae</taxon>
        <taxon>Eurotiales</taxon>
        <taxon>Aspergillaceae</taxon>
        <taxon>Aspergillus</taxon>
        <taxon>Aspergillus subgen. Circumdati</taxon>
    </lineage>
</organism>
<evidence type="ECO:0000313" key="2">
    <source>
        <dbReference type="EMBL" id="PLB38360.1"/>
    </source>
</evidence>
<reference evidence="2 3" key="1">
    <citation type="submission" date="2017-12" db="EMBL/GenBank/DDBJ databases">
        <authorList>
            <consortium name="DOE Joint Genome Institute"/>
            <person name="Haridas S."/>
            <person name="Kjaerbolling I."/>
            <person name="Vesth T.C."/>
            <person name="Frisvad J.C."/>
            <person name="Nybo J.L."/>
            <person name="Theobald S."/>
            <person name="Kuo A."/>
            <person name="Bowyer P."/>
            <person name="Matsuda Y."/>
            <person name="Mondo S."/>
            <person name="Lyhne E.K."/>
            <person name="Kogle M.E."/>
            <person name="Clum A."/>
            <person name="Lipzen A."/>
            <person name="Salamov A."/>
            <person name="Ngan C.Y."/>
            <person name="Daum C."/>
            <person name="Chiniquy J."/>
            <person name="Barry K."/>
            <person name="LaButti K."/>
            <person name="Simmons B.A."/>
            <person name="Magnuson J.K."/>
            <person name="Mortensen U.H."/>
            <person name="Larsen T.O."/>
            <person name="Grigoriev I.V."/>
            <person name="Baker S.E."/>
            <person name="Andersen M.R."/>
            <person name="Nordberg H.P."/>
            <person name="Cantor M.N."/>
            <person name="Hua S.X."/>
        </authorList>
    </citation>
    <scope>NUCLEOTIDE SEQUENCE [LARGE SCALE GENOMIC DNA]</scope>
    <source>
        <strain evidence="2 3">CBS 102.13</strain>
    </source>
</reference>
<feature type="compositionally biased region" description="Polar residues" evidence="1">
    <location>
        <begin position="40"/>
        <end position="53"/>
    </location>
</feature>
<proteinExistence type="predicted"/>
<dbReference type="Proteomes" id="UP000234585">
    <property type="component" value="Unassembled WGS sequence"/>
</dbReference>
<gene>
    <name evidence="2" type="ORF">BDW47DRAFT_125505</name>
</gene>
<dbReference type="RefSeq" id="XP_024672372.1">
    <property type="nucleotide sequence ID" value="XM_024816398.1"/>
</dbReference>
<dbReference type="AlphaFoldDB" id="A0A2I2FCL9"/>
<dbReference type="EMBL" id="KZ559136">
    <property type="protein sequence ID" value="PLB38360.1"/>
    <property type="molecule type" value="Genomic_DNA"/>
</dbReference>
<protein>
    <submittedName>
        <fullName evidence="2">Uncharacterized protein</fullName>
    </submittedName>
</protein>
<accession>A0A2I2FCL9</accession>